<keyword evidence="3" id="KW-1185">Reference proteome</keyword>
<reference evidence="2 3" key="1">
    <citation type="submission" date="2019-06" db="EMBL/GenBank/DDBJ databases">
        <title>Sequencing the genomes of 1000 actinobacteria strains.</title>
        <authorList>
            <person name="Klenk H.-P."/>
        </authorList>
    </citation>
    <scope>NUCLEOTIDE SEQUENCE [LARGE SCALE GENOMIC DNA]</scope>
    <source>
        <strain evidence="2 3">DSM 19560</strain>
    </source>
</reference>
<comment type="caution">
    <text evidence="2">The sequence shown here is derived from an EMBL/GenBank/DDBJ whole genome shotgun (WGS) entry which is preliminary data.</text>
</comment>
<evidence type="ECO:0000313" key="3">
    <source>
        <dbReference type="Proteomes" id="UP000318297"/>
    </source>
</evidence>
<evidence type="ECO:0000313" key="2">
    <source>
        <dbReference type="EMBL" id="TWE09446.1"/>
    </source>
</evidence>
<feature type="transmembrane region" description="Helical" evidence="1">
    <location>
        <begin position="12"/>
        <end position="37"/>
    </location>
</feature>
<organism evidence="2 3">
    <name type="scientific">Rudaeicoccus suwonensis</name>
    <dbReference type="NCBI Taxonomy" id="657409"/>
    <lineage>
        <taxon>Bacteria</taxon>
        <taxon>Bacillati</taxon>
        <taxon>Actinomycetota</taxon>
        <taxon>Actinomycetes</taxon>
        <taxon>Micrococcales</taxon>
        <taxon>Dermacoccaceae</taxon>
        <taxon>Rudaeicoccus</taxon>
    </lineage>
</organism>
<keyword evidence="1" id="KW-1133">Transmembrane helix</keyword>
<name>A0A561E1E3_9MICO</name>
<sequence length="93" mass="9728">MNIDWTSIGTDTWKVLVTGLLFGAGLPFLFSVGIRLWDQGSGGEQADGTVATRNVAALTIASVLFAIVAAAVVTGVLYVTKASIAHYLGIQLF</sequence>
<feature type="transmembrane region" description="Helical" evidence="1">
    <location>
        <begin position="57"/>
        <end position="79"/>
    </location>
</feature>
<dbReference type="OrthoDB" id="4881303at2"/>
<dbReference type="RefSeq" id="WP_145230103.1">
    <property type="nucleotide sequence ID" value="NZ_VIVQ01000003.1"/>
</dbReference>
<keyword evidence="1" id="KW-0812">Transmembrane</keyword>
<accession>A0A561E1E3</accession>
<dbReference type="Proteomes" id="UP000318297">
    <property type="component" value="Unassembled WGS sequence"/>
</dbReference>
<keyword evidence="1" id="KW-0472">Membrane</keyword>
<evidence type="ECO:0000256" key="1">
    <source>
        <dbReference type="SAM" id="Phobius"/>
    </source>
</evidence>
<proteinExistence type="predicted"/>
<dbReference type="EMBL" id="VIVQ01000003">
    <property type="protein sequence ID" value="TWE09446.1"/>
    <property type="molecule type" value="Genomic_DNA"/>
</dbReference>
<protein>
    <submittedName>
        <fullName evidence="2">Uncharacterized protein</fullName>
    </submittedName>
</protein>
<gene>
    <name evidence="2" type="ORF">BKA23_3149</name>
</gene>
<dbReference type="AlphaFoldDB" id="A0A561E1E3"/>